<feature type="signal peptide" evidence="1">
    <location>
        <begin position="1"/>
        <end position="17"/>
    </location>
</feature>
<dbReference type="EMBL" id="WNWQ01000056">
    <property type="protein sequence ID" value="KAE9981558.1"/>
    <property type="molecule type" value="Genomic_DNA"/>
</dbReference>
<dbReference type="Pfam" id="PF25484">
    <property type="entry name" value="DUF7907"/>
    <property type="match status" value="1"/>
</dbReference>
<evidence type="ECO:0000313" key="6">
    <source>
        <dbReference type="Proteomes" id="UP000447873"/>
    </source>
</evidence>
<name>A0A8H3UC86_VENIN</name>
<evidence type="ECO:0000313" key="3">
    <source>
        <dbReference type="EMBL" id="KAE9966861.1"/>
    </source>
</evidence>
<dbReference type="InterPro" id="IPR057229">
    <property type="entry name" value="DUF7907"/>
</dbReference>
<dbReference type="EMBL" id="WNWS01000490">
    <property type="protein sequence ID" value="KAE9966861.1"/>
    <property type="molecule type" value="Genomic_DNA"/>
</dbReference>
<proteinExistence type="predicted"/>
<dbReference type="EMBL" id="WNWR01000081">
    <property type="protein sequence ID" value="KAE9991810.1"/>
    <property type="molecule type" value="Genomic_DNA"/>
</dbReference>
<evidence type="ECO:0000259" key="2">
    <source>
        <dbReference type="Pfam" id="PF25484"/>
    </source>
</evidence>
<keyword evidence="1" id="KW-0732">Signal</keyword>
<evidence type="ECO:0000256" key="1">
    <source>
        <dbReference type="SAM" id="SignalP"/>
    </source>
</evidence>
<feature type="chain" id="PRO_5044690569" description="DUF7907 domain-containing protein" evidence="1">
    <location>
        <begin position="18"/>
        <end position="207"/>
    </location>
</feature>
<protein>
    <recommendedName>
        <fullName evidence="2">DUF7907 domain-containing protein</fullName>
    </recommendedName>
</protein>
<evidence type="ECO:0000313" key="4">
    <source>
        <dbReference type="EMBL" id="KAE9981558.1"/>
    </source>
</evidence>
<dbReference type="AlphaFoldDB" id="A0A8H3UC86"/>
<evidence type="ECO:0000313" key="7">
    <source>
        <dbReference type="Proteomes" id="UP000490939"/>
    </source>
</evidence>
<evidence type="ECO:0000313" key="5">
    <source>
        <dbReference type="EMBL" id="KAE9991810.1"/>
    </source>
</evidence>
<reference evidence="3 6" key="1">
    <citation type="submission" date="2018-12" db="EMBL/GenBank/DDBJ databases">
        <title>Venturia inaequalis Genome Resource.</title>
        <authorList>
            <person name="Lichtner F.J."/>
        </authorList>
    </citation>
    <scope>NUCLEOTIDE SEQUENCE [LARGE SCALE GENOMIC DNA]</scope>
    <source>
        <strain evidence="3 6">120213</strain>
        <strain evidence="4">Bline_iso_100314</strain>
        <strain evidence="5 7">DMI_063113</strain>
    </source>
</reference>
<keyword evidence="7" id="KW-1185">Reference proteome</keyword>
<feature type="domain" description="DUF7907" evidence="2">
    <location>
        <begin position="34"/>
        <end position="182"/>
    </location>
</feature>
<accession>A0A8H3UC86</accession>
<dbReference type="Proteomes" id="UP000490939">
    <property type="component" value="Unassembled WGS sequence"/>
</dbReference>
<organism evidence="3 6">
    <name type="scientific">Venturia inaequalis</name>
    <name type="common">Apple scab fungus</name>
    <dbReference type="NCBI Taxonomy" id="5025"/>
    <lineage>
        <taxon>Eukaryota</taxon>
        <taxon>Fungi</taxon>
        <taxon>Dikarya</taxon>
        <taxon>Ascomycota</taxon>
        <taxon>Pezizomycotina</taxon>
        <taxon>Dothideomycetes</taxon>
        <taxon>Pleosporomycetidae</taxon>
        <taxon>Venturiales</taxon>
        <taxon>Venturiaceae</taxon>
        <taxon>Venturia</taxon>
    </lineage>
</organism>
<dbReference type="Proteomes" id="UP000447873">
    <property type="component" value="Unassembled WGS sequence"/>
</dbReference>
<sequence>MKFSAAILALTASLTCALPSPQAPVFPLPPADTTYYYFRSSVLSNQGNKTKYNDLYMVAYHTGAGLSAATFQPAPLNSHRGWFNGTQLRWFEPTPANSVTFGVAWGSGTSYDLWYPTEINGGYGTGDFKLDDNNNLITTDKYVGGWIVCDWSHGVPQLFNLVSYAANVTIPDTCARVNLVAEVAPPLATATTSGSISSATSSASGSS</sequence>
<comment type="caution">
    <text evidence="3">The sequence shown here is derived from an EMBL/GenBank/DDBJ whole genome shotgun (WGS) entry which is preliminary data.</text>
</comment>
<gene>
    <name evidence="4" type="ORF">BLS_007250</name>
    <name evidence="5" type="ORF">EG327_010911</name>
    <name evidence="3" type="ORF">EG328_008590</name>
</gene>
<dbReference type="Proteomes" id="UP000433883">
    <property type="component" value="Unassembled WGS sequence"/>
</dbReference>